<evidence type="ECO:0000256" key="5">
    <source>
        <dbReference type="ARBA" id="ARBA00022695"/>
    </source>
</evidence>
<dbReference type="InterPro" id="IPR003390">
    <property type="entry name" value="DNA_integrity_scan_DisA_N"/>
</dbReference>
<evidence type="ECO:0000256" key="2">
    <source>
        <dbReference type="ARBA" id="ARBA00022475"/>
    </source>
</evidence>
<keyword evidence="8 10" id="KW-1133">Transmembrane helix</keyword>
<organism evidence="12 13">
    <name type="scientific">Harryflintia acetispora</name>
    <dbReference type="NCBI Taxonomy" id="1849041"/>
    <lineage>
        <taxon>Bacteria</taxon>
        <taxon>Bacillati</taxon>
        <taxon>Bacillota</taxon>
        <taxon>Clostridia</taxon>
        <taxon>Eubacteriales</taxon>
        <taxon>Oscillospiraceae</taxon>
        <taxon>Harryflintia</taxon>
    </lineage>
</organism>
<dbReference type="PROSITE" id="PS51794">
    <property type="entry name" value="DAC"/>
    <property type="match status" value="1"/>
</dbReference>
<evidence type="ECO:0000256" key="3">
    <source>
        <dbReference type="ARBA" id="ARBA00022679"/>
    </source>
</evidence>
<evidence type="ECO:0000313" key="13">
    <source>
        <dbReference type="Proteomes" id="UP000294682"/>
    </source>
</evidence>
<dbReference type="SUPFAM" id="SSF143597">
    <property type="entry name" value="YojJ-like"/>
    <property type="match status" value="1"/>
</dbReference>
<keyword evidence="5 10" id="KW-0548">Nucleotidyltransferase</keyword>
<dbReference type="InterPro" id="IPR036888">
    <property type="entry name" value="DNA_integrity_DisA_N_sf"/>
</dbReference>
<evidence type="ECO:0000256" key="6">
    <source>
        <dbReference type="ARBA" id="ARBA00022741"/>
    </source>
</evidence>
<feature type="transmembrane region" description="Helical" evidence="10">
    <location>
        <begin position="22"/>
        <end position="40"/>
    </location>
</feature>
<dbReference type="GO" id="GO:0005524">
    <property type="term" value="F:ATP binding"/>
    <property type="evidence" value="ECO:0007669"/>
    <property type="project" value="UniProtKB-UniRule"/>
</dbReference>
<keyword evidence="2 10" id="KW-1003">Cell membrane</keyword>
<protein>
    <recommendedName>
        <fullName evidence="10">Diadenylate cyclase</fullName>
        <shortName evidence="10">DAC</shortName>
        <ecNumber evidence="10">2.7.7.85</ecNumber>
    </recommendedName>
    <alternativeName>
        <fullName evidence="10">Cyclic-di-AMP synthase</fullName>
        <shortName evidence="10">c-di-AMP synthase</shortName>
    </alternativeName>
</protein>
<dbReference type="InterPro" id="IPR034701">
    <property type="entry name" value="CdaA"/>
</dbReference>
<dbReference type="OrthoDB" id="9807385at2"/>
<keyword evidence="9 10" id="KW-0472">Membrane</keyword>
<evidence type="ECO:0000259" key="11">
    <source>
        <dbReference type="PROSITE" id="PS51794"/>
    </source>
</evidence>
<dbReference type="Proteomes" id="UP000294682">
    <property type="component" value="Unassembled WGS sequence"/>
</dbReference>
<dbReference type="FunFam" id="3.40.1700.10:FF:000002">
    <property type="entry name" value="Diadenylate cyclase"/>
    <property type="match status" value="1"/>
</dbReference>
<comment type="caution">
    <text evidence="10">Lacks conserved residue(s) required for the propagation of feature annotation.</text>
</comment>
<evidence type="ECO:0000256" key="7">
    <source>
        <dbReference type="ARBA" id="ARBA00022840"/>
    </source>
</evidence>
<evidence type="ECO:0000256" key="8">
    <source>
        <dbReference type="ARBA" id="ARBA00022989"/>
    </source>
</evidence>
<dbReference type="PIRSF" id="PIRSF004793">
    <property type="entry name" value="UCP004793"/>
    <property type="match status" value="1"/>
</dbReference>
<reference evidence="12 13" key="1">
    <citation type="submission" date="2019-03" db="EMBL/GenBank/DDBJ databases">
        <title>Genomic Encyclopedia of Type Strains, Phase IV (KMG-IV): sequencing the most valuable type-strain genomes for metagenomic binning, comparative biology and taxonomic classification.</title>
        <authorList>
            <person name="Goeker M."/>
        </authorList>
    </citation>
    <scope>NUCLEOTIDE SEQUENCE [LARGE SCALE GENOMIC DNA]</scope>
    <source>
        <strain evidence="12 13">DSM 100433</strain>
    </source>
</reference>
<dbReference type="PANTHER" id="PTHR34185:SF1">
    <property type="entry name" value="DIADENYLATE CYCLASE"/>
    <property type="match status" value="1"/>
</dbReference>
<dbReference type="Gene3D" id="3.40.1700.10">
    <property type="entry name" value="DNA integrity scanning protein, DisA, N-terminal domain"/>
    <property type="match status" value="1"/>
</dbReference>
<dbReference type="InterPro" id="IPR045585">
    <property type="entry name" value="CdaA_N"/>
</dbReference>
<keyword evidence="7 10" id="KW-0067">ATP-binding</keyword>
<name>A0A9X8Y7W9_9FIRM</name>
<comment type="function">
    <text evidence="10">Catalyzes the condensation of 2 ATP molecules into cyclic di-AMP (c-di-AMP), a second messenger used to regulate differing processes in different bacteria.</text>
</comment>
<dbReference type="RefSeq" id="WP_079700086.1">
    <property type="nucleotide sequence ID" value="NZ_SLUK01000007.1"/>
</dbReference>
<dbReference type="HAMAP" id="MF_01499">
    <property type="entry name" value="DacA"/>
    <property type="match status" value="1"/>
</dbReference>
<dbReference type="GO" id="GO:0004016">
    <property type="term" value="F:adenylate cyclase activity"/>
    <property type="evidence" value="ECO:0007669"/>
    <property type="project" value="UniProtKB-UniRule"/>
</dbReference>
<dbReference type="InterPro" id="IPR050338">
    <property type="entry name" value="DisA"/>
</dbReference>
<accession>A0A9X8Y7W9</accession>
<dbReference type="AlphaFoldDB" id="A0A9X8Y7W9"/>
<comment type="subunit">
    <text evidence="10">Probably a homodimer.</text>
</comment>
<evidence type="ECO:0000313" key="12">
    <source>
        <dbReference type="EMBL" id="TCL42919.1"/>
    </source>
</evidence>
<dbReference type="EMBL" id="SLUK01000007">
    <property type="protein sequence ID" value="TCL42919.1"/>
    <property type="molecule type" value="Genomic_DNA"/>
</dbReference>
<comment type="catalytic activity">
    <reaction evidence="1 10">
        <text>2 ATP = 3',3'-c-di-AMP + 2 diphosphate</text>
        <dbReference type="Rhea" id="RHEA:35655"/>
        <dbReference type="ChEBI" id="CHEBI:30616"/>
        <dbReference type="ChEBI" id="CHEBI:33019"/>
        <dbReference type="ChEBI" id="CHEBI:71500"/>
        <dbReference type="EC" id="2.7.7.85"/>
    </reaction>
</comment>
<dbReference type="Pfam" id="PF19293">
    <property type="entry name" value="CdaA_N"/>
    <property type="match status" value="1"/>
</dbReference>
<dbReference type="PANTHER" id="PTHR34185">
    <property type="entry name" value="DIADENYLATE CYCLASE"/>
    <property type="match status" value="1"/>
</dbReference>
<dbReference type="NCBIfam" id="TIGR00159">
    <property type="entry name" value="diadenylate cyclase CdaA"/>
    <property type="match status" value="1"/>
</dbReference>
<keyword evidence="4 10" id="KW-0812">Transmembrane</keyword>
<keyword evidence="13" id="KW-1185">Reference proteome</keyword>
<feature type="transmembrane region" description="Helical" evidence="10">
    <location>
        <begin position="52"/>
        <end position="70"/>
    </location>
</feature>
<dbReference type="GO" id="GO:0006171">
    <property type="term" value="P:cAMP biosynthetic process"/>
    <property type="evidence" value="ECO:0007669"/>
    <property type="project" value="InterPro"/>
</dbReference>
<dbReference type="InterPro" id="IPR014046">
    <property type="entry name" value="C-di-AMP_synthase"/>
</dbReference>
<evidence type="ECO:0000256" key="10">
    <source>
        <dbReference type="HAMAP-Rule" id="MF_01499"/>
    </source>
</evidence>
<evidence type="ECO:0000256" key="9">
    <source>
        <dbReference type="ARBA" id="ARBA00023136"/>
    </source>
</evidence>
<comment type="caution">
    <text evidence="12">The sequence shown here is derived from an EMBL/GenBank/DDBJ whole genome shotgun (WGS) entry which is preliminary data.</text>
</comment>
<proteinExistence type="inferred from homology"/>
<keyword evidence="3 10" id="KW-0808">Transferase</keyword>
<dbReference type="GO" id="GO:0106408">
    <property type="term" value="F:diadenylate cyclase activity"/>
    <property type="evidence" value="ECO:0007669"/>
    <property type="project" value="UniProtKB-EC"/>
</dbReference>
<feature type="domain" description="DAC" evidence="11">
    <location>
        <begin position="94"/>
        <end position="260"/>
    </location>
</feature>
<comment type="similarity">
    <text evidence="10">Belongs to the adenylate cyclase family. DacA/CdaA subfamily.</text>
</comment>
<gene>
    <name evidence="10" type="primary">dacA</name>
    <name evidence="12" type="ORF">EDD78_10720</name>
</gene>
<sequence length="290" mass="32362">MDQVWISLKNTLGDLITTVESVNVWDILDILMVAFLLYYIIKLVRDTRANQLVKGILLLLVLYAVVTTMPFKAMGFIMKALLQVGAFALVVVFQPELRRMLEKVGRTKLPFGLFSAGGQDERQQLEVRRMIDEVAQACESLSRHRTGALMVFEMQTKLGEIIRTGTVIDAYPSAEMIGNIFYVGSPLHDGAMVIRGARLYAAGCFLPLTENNDLSKELGTRHRASIGMSENSDAIVLVVSEETGVISVARNGVLTRNYTPETLGDYLRANLLPQENAQSEHRLPFRRAKK</sequence>
<evidence type="ECO:0000256" key="1">
    <source>
        <dbReference type="ARBA" id="ARBA00000877"/>
    </source>
</evidence>
<keyword evidence="6 10" id="KW-0547">Nucleotide-binding</keyword>
<evidence type="ECO:0000256" key="4">
    <source>
        <dbReference type="ARBA" id="ARBA00022692"/>
    </source>
</evidence>
<dbReference type="Pfam" id="PF02457">
    <property type="entry name" value="DAC"/>
    <property type="match status" value="1"/>
</dbReference>
<dbReference type="EC" id="2.7.7.85" evidence="10"/>